<dbReference type="SUPFAM" id="SSF52768">
    <property type="entry name" value="Arginase/deacetylase"/>
    <property type="match status" value="1"/>
</dbReference>
<dbReference type="GO" id="GO:0005737">
    <property type="term" value="C:cytoplasm"/>
    <property type="evidence" value="ECO:0007669"/>
    <property type="project" value="TreeGrafter"/>
</dbReference>
<dbReference type="EMBL" id="SHOA02000007">
    <property type="protein sequence ID" value="TDH69719.1"/>
    <property type="molecule type" value="Genomic_DNA"/>
</dbReference>
<dbReference type="OrthoDB" id="424012at2759"/>
<dbReference type="Gene3D" id="3.40.800.20">
    <property type="entry name" value="Histone deacetylase domain"/>
    <property type="match status" value="1"/>
</dbReference>
<dbReference type="SMART" id="SM00248">
    <property type="entry name" value="ANK"/>
    <property type="match status" value="4"/>
</dbReference>
<evidence type="ECO:0000313" key="3">
    <source>
        <dbReference type="Proteomes" id="UP000294530"/>
    </source>
</evidence>
<dbReference type="SUPFAM" id="SSF48403">
    <property type="entry name" value="Ankyrin repeat"/>
    <property type="match status" value="1"/>
</dbReference>
<dbReference type="PANTHER" id="PTHR10625:SF26">
    <property type="entry name" value="HISTONE DEACETYLASE DOMAIN-CONTAINING PROTEIN"/>
    <property type="match status" value="1"/>
</dbReference>
<evidence type="ECO:0000313" key="2">
    <source>
        <dbReference type="EMBL" id="TDH69719.1"/>
    </source>
</evidence>
<dbReference type="KEGG" id="blac:94352066"/>
<dbReference type="InterPro" id="IPR002110">
    <property type="entry name" value="Ankyrin_rpt"/>
</dbReference>
<dbReference type="InterPro" id="IPR036770">
    <property type="entry name" value="Ankyrin_rpt-contain_sf"/>
</dbReference>
<evidence type="ECO:0000259" key="1">
    <source>
        <dbReference type="Pfam" id="PF00850"/>
    </source>
</evidence>
<dbReference type="GO" id="GO:0004407">
    <property type="term" value="F:histone deacetylase activity"/>
    <property type="evidence" value="ECO:0007669"/>
    <property type="project" value="TreeGrafter"/>
</dbReference>
<dbReference type="Proteomes" id="UP000294530">
    <property type="component" value="Unassembled WGS sequence"/>
</dbReference>
<reference evidence="2 3" key="1">
    <citation type="journal article" date="2021" name="Genome Biol.">
        <title>AFLAP: assembly-free linkage analysis pipeline using k-mers from genome sequencing data.</title>
        <authorList>
            <person name="Fletcher K."/>
            <person name="Zhang L."/>
            <person name="Gil J."/>
            <person name="Han R."/>
            <person name="Cavanaugh K."/>
            <person name="Michelmore R."/>
        </authorList>
    </citation>
    <scope>NUCLEOTIDE SEQUENCE [LARGE SCALE GENOMIC DNA]</scope>
    <source>
        <strain evidence="2 3">SF5</strain>
    </source>
</reference>
<organism evidence="2 3">
    <name type="scientific">Bremia lactucae</name>
    <name type="common">Lettuce downy mildew</name>
    <dbReference type="NCBI Taxonomy" id="4779"/>
    <lineage>
        <taxon>Eukaryota</taxon>
        <taxon>Sar</taxon>
        <taxon>Stramenopiles</taxon>
        <taxon>Oomycota</taxon>
        <taxon>Peronosporomycetes</taxon>
        <taxon>Peronosporales</taxon>
        <taxon>Peronosporaceae</taxon>
        <taxon>Bremia</taxon>
    </lineage>
</organism>
<feature type="domain" description="Histone deacetylase" evidence="1">
    <location>
        <begin position="369"/>
        <end position="755"/>
    </location>
</feature>
<dbReference type="GO" id="GO:0000118">
    <property type="term" value="C:histone deacetylase complex"/>
    <property type="evidence" value="ECO:0007669"/>
    <property type="project" value="TreeGrafter"/>
</dbReference>
<dbReference type="InterPro" id="IPR023696">
    <property type="entry name" value="Ureohydrolase_dom_sf"/>
</dbReference>
<gene>
    <name evidence="2" type="ORF">CCR75_008342</name>
</gene>
<proteinExistence type="predicted"/>
<sequence length="850" mass="95360">MAKSFQAIPGTLASSVQDSDDDYDDEEDVYLLHNLAEKGQIDRLRALLPLPFECSNPPLRQSVLSSETSLLEKDDMGFLPLHIAVLHQQTACALHLLRYSSALTSAMLRLKGGDFGTPLLHLILRVGAINASCSKELIHELLTERTQDSGVFHDDMRALMLEKVAAKDEEGNTVFHLCARYDLVACMDELALFYRKQCAVVNGASLEREKKKRPLTLEKLLEKGNKIGFRPLHEAMKYQAAAAVKKLIHEYNVDVNSVTTLRQTPAHIAALVGFADGIDLLHASSRHVRADLTRQDMQGFTAAQVANHCGFIALEKRLVAAEAVKSIPKEPCEMDQIYLNNQTRLYFHPEVYRHLPMAYHYRGGPDPPPENPERIDTLVDPVFGVLRSREFQRPNVKWHDKIERADLADILRVHEFHYVDRLRRTCAGLAASIGGKKPVEFKNVGLRSIQRLDPLKSMSCSSLEDSEECCATHSLDSDTALSVGSYEAATRAAGAVCQAVDDVVAGKCRNAFCIVRPPGHHAGPVGKVVCKNDREGSLGFCLFNNVAVGAAFARAHYKHEGIHKVAIVDFDVHHGNGTEEIVRQLVPSMKEIDYETPYGTGKQVVHQYKPWRNDNDAENVFFSSVHGYGQKDQDDMVHQETPSWFYPGSGESRVKEFPVIWNEGLGLDCQGSSVSRLKWRSAFRDRILPKLCEFHPDLIFLSAGFDAHKKELVNWGYLALLEQDYEWLVDHIKRVANTCCHGRLISVLEGGYNFHGRMISPFARSVAAHTRALINPARKLWDKDEIAKEAAHEQALLAHYQEPTATNVTILQTKRSTLNTAEMTRKRPRKEVDYVLLAKELAEQRQESLD</sequence>
<dbReference type="Pfam" id="PF00850">
    <property type="entry name" value="Hist_deacetyl"/>
    <property type="match status" value="1"/>
</dbReference>
<dbReference type="AlphaFoldDB" id="A0A976IFF7"/>
<dbReference type="InterPro" id="IPR037138">
    <property type="entry name" value="His_deacetylse_dom_sf"/>
</dbReference>
<keyword evidence="3" id="KW-1185">Reference proteome</keyword>
<accession>A0A976IFF7</accession>
<dbReference type="PANTHER" id="PTHR10625">
    <property type="entry name" value="HISTONE DEACETYLASE HDAC1-RELATED"/>
    <property type="match status" value="1"/>
</dbReference>
<dbReference type="Gene3D" id="1.25.40.20">
    <property type="entry name" value="Ankyrin repeat-containing domain"/>
    <property type="match status" value="2"/>
</dbReference>
<name>A0A976IFF7_BRELC</name>
<dbReference type="InterPro" id="IPR023801">
    <property type="entry name" value="His_deacetylse_dom"/>
</dbReference>
<dbReference type="RefSeq" id="XP_067819218.1">
    <property type="nucleotide sequence ID" value="XM_067966395.1"/>
</dbReference>
<dbReference type="GO" id="GO:0040029">
    <property type="term" value="P:epigenetic regulation of gene expression"/>
    <property type="evidence" value="ECO:0007669"/>
    <property type="project" value="TreeGrafter"/>
</dbReference>
<dbReference type="CDD" id="cd11599">
    <property type="entry name" value="HDAC_classII_2"/>
    <property type="match status" value="1"/>
</dbReference>
<dbReference type="GeneID" id="94352066"/>
<protein>
    <recommendedName>
        <fullName evidence="1">Histone deacetylase domain-containing protein</fullName>
    </recommendedName>
</protein>
<comment type="caution">
    <text evidence="2">The sequence shown here is derived from an EMBL/GenBank/DDBJ whole genome shotgun (WGS) entry which is preliminary data.</text>
</comment>